<dbReference type="RefSeq" id="WP_234761522.1">
    <property type="nucleotide sequence ID" value="NZ_JAKEIP010000014.1"/>
</dbReference>
<keyword evidence="4" id="KW-1185">Reference proteome</keyword>
<dbReference type="Proteomes" id="UP001139384">
    <property type="component" value="Unassembled WGS sequence"/>
</dbReference>
<dbReference type="AlphaFoldDB" id="A0A9X1PXF6"/>
<keyword evidence="2" id="KW-1133">Transmembrane helix</keyword>
<evidence type="ECO:0000313" key="3">
    <source>
        <dbReference type="EMBL" id="MCF1593196.1"/>
    </source>
</evidence>
<feature type="compositionally biased region" description="Basic and acidic residues" evidence="1">
    <location>
        <begin position="66"/>
        <end position="75"/>
    </location>
</feature>
<sequence>MPTHSRTPANAPWATPGSPSWRRLVSAVRGTFVMTLILCAVLHGVSEETHPPVPVTAGFSATAAGEDPHGPHAPHGTEDCAADVIVRTAAQSSEDLPLGALAVVVLLAVSLAAARPLVRHTGRRRRGTRPGRASLVVTSRWRI</sequence>
<evidence type="ECO:0000256" key="2">
    <source>
        <dbReference type="SAM" id="Phobius"/>
    </source>
</evidence>
<comment type="caution">
    <text evidence="3">The sequence shown here is derived from an EMBL/GenBank/DDBJ whole genome shotgun (WGS) entry which is preliminary data.</text>
</comment>
<dbReference type="EMBL" id="JAKEIP010000014">
    <property type="protein sequence ID" value="MCF1593196.1"/>
    <property type="molecule type" value="Genomic_DNA"/>
</dbReference>
<accession>A0A9X1PXF6</accession>
<feature type="transmembrane region" description="Helical" evidence="2">
    <location>
        <begin position="98"/>
        <end position="118"/>
    </location>
</feature>
<evidence type="ECO:0000313" key="4">
    <source>
        <dbReference type="Proteomes" id="UP001139384"/>
    </source>
</evidence>
<keyword evidence="2" id="KW-0472">Membrane</keyword>
<keyword evidence="2" id="KW-0812">Transmembrane</keyword>
<protein>
    <submittedName>
        <fullName evidence="3">Uncharacterized protein</fullName>
    </submittedName>
</protein>
<organism evidence="3 4">
    <name type="scientific">Streptomyces muensis</name>
    <dbReference type="NCBI Taxonomy" id="1077944"/>
    <lineage>
        <taxon>Bacteria</taxon>
        <taxon>Bacillati</taxon>
        <taxon>Actinomycetota</taxon>
        <taxon>Actinomycetes</taxon>
        <taxon>Kitasatosporales</taxon>
        <taxon>Streptomycetaceae</taxon>
        <taxon>Streptomyces</taxon>
    </lineage>
</organism>
<feature type="region of interest" description="Disordered" evidence="1">
    <location>
        <begin position="56"/>
        <end position="75"/>
    </location>
</feature>
<proteinExistence type="predicted"/>
<reference evidence="3" key="1">
    <citation type="submission" date="2022-01" db="EMBL/GenBank/DDBJ databases">
        <title>Draft Genome Sequences of Seven Type Strains of the Genus Streptomyces.</title>
        <authorList>
            <person name="Aziz S."/>
            <person name="Coretto E."/>
            <person name="Chronakova A."/>
            <person name="Sproer C."/>
            <person name="Huber K."/>
            <person name="Nouioui I."/>
            <person name="Gross H."/>
        </authorList>
    </citation>
    <scope>NUCLEOTIDE SEQUENCE</scope>
    <source>
        <strain evidence="3">DSM 103493</strain>
    </source>
</reference>
<gene>
    <name evidence="3" type="ORF">L0P92_06345</name>
</gene>
<name>A0A9X1PXF6_STRM4</name>
<feature type="transmembrane region" description="Helical" evidence="2">
    <location>
        <begin position="27"/>
        <end position="45"/>
    </location>
</feature>
<evidence type="ECO:0000256" key="1">
    <source>
        <dbReference type="SAM" id="MobiDB-lite"/>
    </source>
</evidence>